<comment type="caution">
    <text evidence="1">The sequence shown here is derived from an EMBL/GenBank/DDBJ whole genome shotgun (WGS) entry which is preliminary data.</text>
</comment>
<dbReference type="EMBL" id="AWGB01000021">
    <property type="protein sequence ID" value="ESQ90893.1"/>
    <property type="molecule type" value="Genomic_DNA"/>
</dbReference>
<dbReference type="SUPFAM" id="SSF48403">
    <property type="entry name" value="Ankyrin repeat"/>
    <property type="match status" value="1"/>
</dbReference>
<dbReference type="STRING" id="1121022.GCA_000376105_01395"/>
<dbReference type="eggNOG" id="COG0666">
    <property type="taxonomic scope" value="Bacteria"/>
</dbReference>
<accession>V4RHT3</accession>
<proteinExistence type="predicted"/>
<keyword evidence="2" id="KW-1185">Reference proteome</keyword>
<dbReference type="Proteomes" id="UP000017837">
    <property type="component" value="Unassembled WGS sequence"/>
</dbReference>
<dbReference type="InterPro" id="IPR036770">
    <property type="entry name" value="Ankyrin_rpt-contain_sf"/>
</dbReference>
<protein>
    <submittedName>
        <fullName evidence="1">Uncharacterized protein</fullName>
    </submittedName>
</protein>
<reference evidence="1 2" key="1">
    <citation type="journal article" date="2014" name="Nature">
        <title>Sequential evolution of bacterial morphology by co-option of a developmental regulator.</title>
        <authorList>
            <person name="Jiang C."/>
            <person name="Brown P.J."/>
            <person name="Ducret A."/>
            <person name="Brun Y.V."/>
        </authorList>
    </citation>
    <scope>NUCLEOTIDE SEQUENCE [LARGE SCALE GENOMIC DNA]</scope>
    <source>
        <strain evidence="1 2">DSM 16100</strain>
    </source>
</reference>
<sequence length="384" mass="42118">MTITGEGTVIYVPSHFDYGWILGPQTYHIAPQQIAAMLDLAEKADFWSLSDVYRPAPMPEDARFPGMDEALNDVYRDVEISTENRVKNLRIYDSGSLNGVPAAADALIYKLAELARRDLWLSFTRETTEQLVKNGFDFRSKRGGELLIRMTVSSTNSDADIEALLTLGAPADYIVTNHFLMDTALLDAAIKSDRTVFVDKLITGGALLTDGKTDPVKSARALAHAAANISPTMVAKLLSDHPPLVFSSKNMADGRSKTNDIPVITVVGQESSLSFWDTDSSANIDDLVKVTEQLLDAGAGINDRNSAGWSLLDNIAHQGNVPFAAWLIAHHAEVTETTFTPMLSDEMTVMLLNSQPKLDQADWKQIKANAAPKTEAWLKAHDKW</sequence>
<evidence type="ECO:0000313" key="1">
    <source>
        <dbReference type="EMBL" id="ESQ90893.1"/>
    </source>
</evidence>
<dbReference type="Gene3D" id="1.25.40.20">
    <property type="entry name" value="Ankyrin repeat-containing domain"/>
    <property type="match status" value="1"/>
</dbReference>
<name>V4RHT3_9CAUL</name>
<evidence type="ECO:0000313" key="2">
    <source>
        <dbReference type="Proteomes" id="UP000017837"/>
    </source>
</evidence>
<dbReference type="AlphaFoldDB" id="V4RHT3"/>
<organism evidence="1 2">
    <name type="scientific">Asticcacaulis benevestitus DSM 16100 = ATCC BAA-896</name>
    <dbReference type="NCBI Taxonomy" id="1121022"/>
    <lineage>
        <taxon>Bacteria</taxon>
        <taxon>Pseudomonadati</taxon>
        <taxon>Pseudomonadota</taxon>
        <taxon>Alphaproteobacteria</taxon>
        <taxon>Caulobacterales</taxon>
        <taxon>Caulobacteraceae</taxon>
        <taxon>Asticcacaulis</taxon>
    </lineage>
</organism>
<gene>
    <name evidence="1" type="ORF">ABENE_11530</name>
</gene>
<dbReference type="PATRIC" id="fig|1121022.4.peg.2337"/>